<keyword evidence="1" id="KW-1133">Transmembrane helix</keyword>
<keyword evidence="1" id="KW-0472">Membrane</keyword>
<comment type="caution">
    <text evidence="2">The sequence shown here is derived from an EMBL/GenBank/DDBJ whole genome shotgun (WGS) entry which is preliminary data.</text>
</comment>
<name>A0A225CKJ0_9MICO</name>
<proteinExistence type="predicted"/>
<reference evidence="2" key="1">
    <citation type="submission" date="2017-08" db="EMBL/GenBank/DDBJ databases">
        <title>Genomes of multiple Clavibacter strains from different subspecies.</title>
        <authorList>
            <person name="Yuan X.-K."/>
            <person name="Li X.-S."/>
            <person name="Nie J."/>
            <person name="De Boer S.H."/>
        </authorList>
    </citation>
    <scope>NUCLEOTIDE SEQUENCE [LARGE SCALE GENOMIC DNA]</scope>
    <source>
        <strain evidence="2">ATCC 33566</strain>
    </source>
</reference>
<keyword evidence="3" id="KW-1185">Reference proteome</keyword>
<keyword evidence="1" id="KW-0812">Transmembrane</keyword>
<feature type="transmembrane region" description="Helical" evidence="1">
    <location>
        <begin position="47"/>
        <end position="67"/>
    </location>
</feature>
<evidence type="ECO:0000313" key="3">
    <source>
        <dbReference type="Proteomes" id="UP000215316"/>
    </source>
</evidence>
<feature type="transmembrane region" description="Helical" evidence="1">
    <location>
        <begin position="21"/>
        <end position="41"/>
    </location>
</feature>
<dbReference type="AlphaFoldDB" id="A0A225CKJ0"/>
<accession>A0A225CKJ0</accession>
<gene>
    <name evidence="2" type="ORF">B5P24_07915</name>
</gene>
<evidence type="ECO:0000313" key="2">
    <source>
        <dbReference type="EMBL" id="OQJ62926.1"/>
    </source>
</evidence>
<sequence>MRHVMRILHVAFRVLQSQEARVTKLKVVILLVLAMIAIPAAHLAPAFAIAFWAVGAALPLAAILLIVRERRRMARER</sequence>
<dbReference type="EMBL" id="MZMQ01000001">
    <property type="protein sequence ID" value="OQJ62926.1"/>
    <property type="molecule type" value="Genomic_DNA"/>
</dbReference>
<dbReference type="Proteomes" id="UP000215316">
    <property type="component" value="Unassembled WGS sequence"/>
</dbReference>
<evidence type="ECO:0000256" key="1">
    <source>
        <dbReference type="SAM" id="Phobius"/>
    </source>
</evidence>
<protein>
    <submittedName>
        <fullName evidence="2">Uncharacterized protein</fullName>
    </submittedName>
</protein>
<organism evidence="2 3">
    <name type="scientific">Clavibacter tessellarius</name>
    <dbReference type="NCBI Taxonomy" id="31965"/>
    <lineage>
        <taxon>Bacteria</taxon>
        <taxon>Bacillati</taxon>
        <taxon>Actinomycetota</taxon>
        <taxon>Actinomycetes</taxon>
        <taxon>Micrococcales</taxon>
        <taxon>Microbacteriaceae</taxon>
        <taxon>Clavibacter</taxon>
    </lineage>
</organism>